<reference evidence="1 2" key="1">
    <citation type="submission" date="2015-05" db="EMBL/GenBank/DDBJ databases">
        <title>Photobacterium galathea sp. nov.</title>
        <authorList>
            <person name="Machado H."/>
            <person name="Gram L."/>
        </authorList>
    </citation>
    <scope>NUCLEOTIDE SEQUENCE [LARGE SCALE GENOMIC DNA]</scope>
    <source>
        <strain evidence="1 2">DSM 22954</strain>
    </source>
</reference>
<gene>
    <name evidence="1" type="ORF">ABT57_24325</name>
</gene>
<organism evidence="1 2">
    <name type="scientific">Photobacterium ganghwense</name>
    <dbReference type="NCBI Taxonomy" id="320778"/>
    <lineage>
        <taxon>Bacteria</taxon>
        <taxon>Pseudomonadati</taxon>
        <taxon>Pseudomonadota</taxon>
        <taxon>Gammaproteobacteria</taxon>
        <taxon>Vibrionales</taxon>
        <taxon>Vibrionaceae</taxon>
        <taxon>Photobacterium</taxon>
    </lineage>
</organism>
<dbReference type="EMBL" id="LDOU01000037">
    <property type="protein sequence ID" value="KLV03863.1"/>
    <property type="molecule type" value="Genomic_DNA"/>
</dbReference>
<sequence>MNEGRLLKFMYSPDPDVSAILQEALDGWVFGYSEQVRSLDGLSEEGVVFTMGRQADIESTKAFIDFHLHLFCGFSLFPIDSSDIKAFFGSGSLYRTLSVTGPEKELGYRLWHALKKSERDFSASNLEIKSVGLTIVGKDMGFDDVEFYGAIAKNFASNIFLPNTCLFDDGRLGTSLQLHFVLDERAKPDILDDLDCPAFMRNR</sequence>
<accession>A0A0J1GVY0</accession>
<evidence type="ECO:0000313" key="2">
    <source>
        <dbReference type="Proteomes" id="UP000035909"/>
    </source>
</evidence>
<protein>
    <submittedName>
        <fullName evidence="1">Uncharacterized protein</fullName>
    </submittedName>
</protein>
<name>A0A0J1GVY0_9GAMM</name>
<dbReference type="RefSeq" id="WP_047887860.1">
    <property type="nucleotide sequence ID" value="NZ_LDOU01000037.1"/>
</dbReference>
<keyword evidence="2" id="KW-1185">Reference proteome</keyword>
<comment type="caution">
    <text evidence="1">The sequence shown here is derived from an EMBL/GenBank/DDBJ whole genome shotgun (WGS) entry which is preliminary data.</text>
</comment>
<dbReference type="PATRIC" id="fig|320778.3.peg.5202"/>
<evidence type="ECO:0000313" key="1">
    <source>
        <dbReference type="EMBL" id="KLV03863.1"/>
    </source>
</evidence>
<proteinExistence type="predicted"/>
<dbReference type="Proteomes" id="UP000035909">
    <property type="component" value="Unassembled WGS sequence"/>
</dbReference>
<dbReference type="OrthoDB" id="10004351at2"/>
<dbReference type="AlphaFoldDB" id="A0A0J1GVY0"/>